<dbReference type="InterPro" id="IPR002347">
    <property type="entry name" value="SDR_fam"/>
</dbReference>
<dbReference type="SUPFAM" id="SSF53720">
    <property type="entry name" value="ALDH-like"/>
    <property type="match status" value="1"/>
</dbReference>
<sequence length="1065" mass="109803">MPPGARVALVTGASSGIGRAAVVALTGQGARVMAVARREDRLATLAAETGASYTVCSLETPDGCRAAVEATRRVLGPVEILVNNAATGSAGDDSVLAIGPEAWRATLALNLDAPLWLTQLAGADMAAAGWGRVVMVSSTAGQVGGAGMIAYCASKHGLLGLMRAAAVDLAPHGVTCNAVLPGWVRTEMAERSARAEAAAAGVDPEQIWRQREATYPAGRLVGEGEVAATIAFLASEEAGGVTGEALRLDGAGDLEQRHALRVGRVDGEAPLPVPAMQGSGDLGPVGGEVVLAEHGTPLLEPRHQACPDRPTVEGCGPVAGQSLERRAEHRLPEGLPRRQGPAAGVEVGAQAGVGGELVAPFDQGPGQRSGDGGTFEGQVDAAPERLGERQLPARAVQRLPPADDAGDGHARRSRHRHRRPPVQAQLGDPPRGGPAGVDRGDLPAGPAQQRHHVPAHRAHVRVADGQRHGGGERGVDGRAALLEGRPAGVGGERVRRGDRVSVVHAGGSCSPVVAGRSSRHARCRAGSSQSGICGPTAADVIVLPFGRTKCCLLHHKGDGLRRRGAVGSSRGGTPMHQFIAGKRRAGTATGTFPVIDPSTGEVLAEATLASPADVDEAVGAARAAFGEWSTATPGERATVLHRLAATLEARADELAATESRNAGKPIRLAGEFDVPGSIDNVGFFAGAARHLEGKATAEYVTGYTSSIRREPIGVVGSIAPWNYPLQMAVWKALPALAAGNAVVIKPSELTPLTTLALAEAAVEAGLPPGALNVLTGRGPDAGAHLVAHPGVDMVSFTGSTPVGTGIAATAAATAKRVHLELGGKAPFVVFDDADLEAAVHGAVAAALINSGQDCTAATRAYVQRPLYRQFVEGVAERMRSVRLGPTPDPDTDQGPLISSAHRDKVAGMVERARHDGATVVVGGEAPGGALAAGSYYRPTLITGAPQQSEIVQEEVFGPVLVALPFDGDDEAIALANDSRFGLAASVWTRDVYRSLRATREIRAGAVWVNDHIPIISEMPHGGFKQSGYGKDMSQYALDDYTQIKHVMFDATGLARKPWQATVVRG</sequence>
<organism evidence="7 8">
    <name type="scientific">Acidiferrimicrobium australe</name>
    <dbReference type="NCBI Taxonomy" id="2664430"/>
    <lineage>
        <taxon>Bacteria</taxon>
        <taxon>Bacillati</taxon>
        <taxon>Actinomycetota</taxon>
        <taxon>Acidimicrobiia</taxon>
        <taxon>Acidimicrobiales</taxon>
        <taxon>Acidimicrobiaceae</taxon>
        <taxon>Acidiferrimicrobium</taxon>
    </lineage>
</organism>
<dbReference type="Gene3D" id="3.40.605.10">
    <property type="entry name" value="Aldehyde Dehydrogenase, Chain A, domain 1"/>
    <property type="match status" value="1"/>
</dbReference>
<proteinExistence type="inferred from homology"/>
<dbReference type="Proteomes" id="UP000437736">
    <property type="component" value="Unassembled WGS sequence"/>
</dbReference>
<keyword evidence="2 4" id="KW-0560">Oxidoreductase</keyword>
<comment type="caution">
    <text evidence="7">The sequence shown here is derived from an EMBL/GenBank/DDBJ whole genome shotgun (WGS) entry which is preliminary data.</text>
</comment>
<comment type="similarity">
    <text evidence="1">Belongs to the short-chain dehydrogenases/reductases (SDR) family.</text>
</comment>
<dbReference type="Gene3D" id="3.40.309.10">
    <property type="entry name" value="Aldehyde Dehydrogenase, Chain A, domain 2"/>
    <property type="match status" value="1"/>
</dbReference>
<feature type="region of interest" description="Disordered" evidence="5">
    <location>
        <begin position="356"/>
        <end position="456"/>
    </location>
</feature>
<dbReference type="CDD" id="cd05233">
    <property type="entry name" value="SDR_c"/>
    <property type="match status" value="1"/>
</dbReference>
<dbReference type="InterPro" id="IPR016161">
    <property type="entry name" value="Ald_DH/histidinol_DH"/>
</dbReference>
<feature type="domain" description="Aldehyde dehydrogenase" evidence="6">
    <location>
        <begin position="590"/>
        <end position="1046"/>
    </location>
</feature>
<dbReference type="Pfam" id="PF00171">
    <property type="entry name" value="Aldedh"/>
    <property type="match status" value="1"/>
</dbReference>
<dbReference type="InterPro" id="IPR020904">
    <property type="entry name" value="Sc_DH/Rdtase_CS"/>
</dbReference>
<dbReference type="PROSITE" id="PS00687">
    <property type="entry name" value="ALDEHYDE_DEHYDR_GLU"/>
    <property type="match status" value="1"/>
</dbReference>
<dbReference type="InterPro" id="IPR016160">
    <property type="entry name" value="Ald_DH_CS_CYS"/>
</dbReference>
<evidence type="ECO:0000259" key="6">
    <source>
        <dbReference type="Pfam" id="PF00171"/>
    </source>
</evidence>
<evidence type="ECO:0000313" key="8">
    <source>
        <dbReference type="Proteomes" id="UP000437736"/>
    </source>
</evidence>
<keyword evidence="8" id="KW-1185">Reference proteome</keyword>
<evidence type="ECO:0000256" key="1">
    <source>
        <dbReference type="ARBA" id="ARBA00006484"/>
    </source>
</evidence>
<evidence type="ECO:0000313" key="7">
    <source>
        <dbReference type="EMBL" id="MST31909.1"/>
    </source>
</evidence>
<dbReference type="SUPFAM" id="SSF51735">
    <property type="entry name" value="NAD(P)-binding Rossmann-fold domains"/>
    <property type="match status" value="1"/>
</dbReference>
<dbReference type="Pfam" id="PF00106">
    <property type="entry name" value="adh_short"/>
    <property type="match status" value="1"/>
</dbReference>
<accession>A0ABW9QQC1</accession>
<dbReference type="PANTHER" id="PTHR11699">
    <property type="entry name" value="ALDEHYDE DEHYDROGENASE-RELATED"/>
    <property type="match status" value="1"/>
</dbReference>
<feature type="active site" evidence="3">
    <location>
        <position position="820"/>
    </location>
</feature>
<dbReference type="PROSITE" id="PS00070">
    <property type="entry name" value="ALDEHYDE_DEHYDR_CYS"/>
    <property type="match status" value="1"/>
</dbReference>
<evidence type="ECO:0000256" key="3">
    <source>
        <dbReference type="PROSITE-ProRule" id="PRU10007"/>
    </source>
</evidence>
<dbReference type="EMBL" id="WJHE01000172">
    <property type="protein sequence ID" value="MST31909.1"/>
    <property type="molecule type" value="Genomic_DNA"/>
</dbReference>
<protein>
    <submittedName>
        <fullName evidence="7">Aldehyde dehydrogenase family protein</fullName>
    </submittedName>
</protein>
<reference evidence="7 8" key="1">
    <citation type="submission" date="2019-11" db="EMBL/GenBank/DDBJ databases">
        <title>Acidiferrimicrobium australis gen. nov., sp. nov., an acidophilic and obligately heterotrophic, member of the Actinobacteria that catalyses dissimilatory oxido- reduction of iron isolated from metal-rich acidic water in Chile.</title>
        <authorList>
            <person name="Gonzalez D."/>
            <person name="Huber K."/>
            <person name="Hedrich S."/>
            <person name="Rojas-Villalobos C."/>
            <person name="Quatrini R."/>
            <person name="Dinamarca M.A."/>
            <person name="Schwarz A."/>
            <person name="Canales C."/>
            <person name="Nancucheo I."/>
        </authorList>
    </citation>
    <scope>NUCLEOTIDE SEQUENCE [LARGE SCALE GENOMIC DNA]</scope>
    <source>
        <strain evidence="7 8">USS-CCA1</strain>
    </source>
</reference>
<dbReference type="PRINTS" id="PR00081">
    <property type="entry name" value="GDHRDH"/>
</dbReference>
<feature type="compositionally biased region" description="Basic residues" evidence="5">
    <location>
        <begin position="411"/>
        <end position="420"/>
    </location>
</feature>
<name>A0ABW9QQC1_9ACTN</name>
<dbReference type="InterPro" id="IPR015590">
    <property type="entry name" value="Aldehyde_DH_dom"/>
</dbReference>
<evidence type="ECO:0000256" key="4">
    <source>
        <dbReference type="RuleBase" id="RU003345"/>
    </source>
</evidence>
<dbReference type="InterPro" id="IPR016162">
    <property type="entry name" value="Ald_DH_N"/>
</dbReference>
<dbReference type="InterPro" id="IPR029510">
    <property type="entry name" value="Ald_DH_CS_GLU"/>
</dbReference>
<dbReference type="PRINTS" id="PR00080">
    <property type="entry name" value="SDRFAMILY"/>
</dbReference>
<dbReference type="NCBIfam" id="NF010000">
    <property type="entry name" value="PRK13473.1"/>
    <property type="match status" value="1"/>
</dbReference>
<dbReference type="InterPro" id="IPR016163">
    <property type="entry name" value="Ald_DH_C"/>
</dbReference>
<dbReference type="InterPro" id="IPR036291">
    <property type="entry name" value="NAD(P)-bd_dom_sf"/>
</dbReference>
<gene>
    <name evidence="7" type="ORF">GHK86_04100</name>
</gene>
<evidence type="ECO:0000256" key="5">
    <source>
        <dbReference type="SAM" id="MobiDB-lite"/>
    </source>
</evidence>
<dbReference type="Gene3D" id="3.40.50.720">
    <property type="entry name" value="NAD(P)-binding Rossmann-like Domain"/>
    <property type="match status" value="1"/>
</dbReference>
<evidence type="ECO:0000256" key="2">
    <source>
        <dbReference type="ARBA" id="ARBA00023002"/>
    </source>
</evidence>
<comment type="similarity">
    <text evidence="4">Belongs to the aldehyde dehydrogenase family.</text>
</comment>
<dbReference type="PROSITE" id="PS00061">
    <property type="entry name" value="ADH_SHORT"/>
    <property type="match status" value="1"/>
</dbReference>